<dbReference type="OrthoDB" id="5370050at2759"/>
<feature type="region of interest" description="Disordered" evidence="1">
    <location>
        <begin position="146"/>
        <end position="176"/>
    </location>
</feature>
<dbReference type="EMBL" id="ML119106">
    <property type="protein sequence ID" value="RPB17270.1"/>
    <property type="molecule type" value="Genomic_DNA"/>
</dbReference>
<name>A0A3N4L307_9PEZI</name>
<protein>
    <submittedName>
        <fullName evidence="2">Uncharacterized protein</fullName>
    </submittedName>
</protein>
<organism evidence="2 3">
    <name type="scientific">Morchella conica CCBAS932</name>
    <dbReference type="NCBI Taxonomy" id="1392247"/>
    <lineage>
        <taxon>Eukaryota</taxon>
        <taxon>Fungi</taxon>
        <taxon>Dikarya</taxon>
        <taxon>Ascomycota</taxon>
        <taxon>Pezizomycotina</taxon>
        <taxon>Pezizomycetes</taxon>
        <taxon>Pezizales</taxon>
        <taxon>Morchellaceae</taxon>
        <taxon>Morchella</taxon>
    </lineage>
</organism>
<accession>A0A3N4L307</accession>
<proteinExistence type="predicted"/>
<dbReference type="Proteomes" id="UP000277580">
    <property type="component" value="Unassembled WGS sequence"/>
</dbReference>
<evidence type="ECO:0000313" key="2">
    <source>
        <dbReference type="EMBL" id="RPB17270.1"/>
    </source>
</evidence>
<feature type="region of interest" description="Disordered" evidence="1">
    <location>
        <begin position="1"/>
        <end position="55"/>
    </location>
</feature>
<sequence length="630" mass="70118">MVFKPDFSFNPRPVTPSAVVSRPCSPKASLDRKAYKVEDGEVSPSSKNISIMSSSPWASKRSSMTSIASLKNQNYQNSPLAFEDELIPSPAATLIEEDDEFSEYSDEEVEVVGRIEKIEKMRIKEQGPLSINTKTSIFKGFHPFQFHSSKKRDDTPPSPVVPVARTPITPIPLTPNTRATAHSRFRLFKSAPKRNKSVSRRPPPPPLNLQAPKKVSPPFSIRKANEPVPSLEPAIVLDTSMLAPEEYDFSLSPEAGVQLLSQTLEEDCDDEFQEKEEIYRSYSYQNEEPTHREIPHLEEVTPIYLASPWFDASRGVSPMPKTTEVDTTVTKFPKTYLPIPQNIFESIPSSPIFSPLAPKDNITIAVPEYKEILELSHLTAQPPSPRSTTSSFLYDEDDASSDIEDSPAFVYTKRPSVPNSRKSSIATFFCRGGQNAMQARNDSIGFGGLTGDQVKIIDDAESIYYPGISSLKVKTSWLYNSPTGNYSSDEDDSDSDCDVEEEETYPRMSLPITPMHRKPSMTSSLTSTPELMLSSASSVSSYGQILSTPPRRMDRRRTASSDCMMLEALEEMEAAGLKHQSEENSKGLGLFEDFDISSEWADTLWEMDAEEQVADWSLATSQVPLIGIAR</sequence>
<gene>
    <name evidence="2" type="ORF">P167DRAFT_123416</name>
</gene>
<dbReference type="AlphaFoldDB" id="A0A3N4L307"/>
<feature type="compositionally biased region" description="Acidic residues" evidence="1">
    <location>
        <begin position="488"/>
        <end position="503"/>
    </location>
</feature>
<feature type="compositionally biased region" description="Low complexity" evidence="1">
    <location>
        <begin position="43"/>
        <end position="55"/>
    </location>
</feature>
<feature type="region of interest" description="Disordered" evidence="1">
    <location>
        <begin position="484"/>
        <end position="504"/>
    </location>
</feature>
<dbReference type="InParanoid" id="A0A3N4L307"/>
<evidence type="ECO:0000313" key="3">
    <source>
        <dbReference type="Proteomes" id="UP000277580"/>
    </source>
</evidence>
<reference evidence="2 3" key="1">
    <citation type="journal article" date="2018" name="Nat. Ecol. Evol.">
        <title>Pezizomycetes genomes reveal the molecular basis of ectomycorrhizal truffle lifestyle.</title>
        <authorList>
            <person name="Murat C."/>
            <person name="Payen T."/>
            <person name="Noel B."/>
            <person name="Kuo A."/>
            <person name="Morin E."/>
            <person name="Chen J."/>
            <person name="Kohler A."/>
            <person name="Krizsan K."/>
            <person name="Balestrini R."/>
            <person name="Da Silva C."/>
            <person name="Montanini B."/>
            <person name="Hainaut M."/>
            <person name="Levati E."/>
            <person name="Barry K.W."/>
            <person name="Belfiori B."/>
            <person name="Cichocki N."/>
            <person name="Clum A."/>
            <person name="Dockter R.B."/>
            <person name="Fauchery L."/>
            <person name="Guy J."/>
            <person name="Iotti M."/>
            <person name="Le Tacon F."/>
            <person name="Lindquist E.A."/>
            <person name="Lipzen A."/>
            <person name="Malagnac F."/>
            <person name="Mello A."/>
            <person name="Molinier V."/>
            <person name="Miyauchi S."/>
            <person name="Poulain J."/>
            <person name="Riccioni C."/>
            <person name="Rubini A."/>
            <person name="Sitrit Y."/>
            <person name="Splivallo R."/>
            <person name="Traeger S."/>
            <person name="Wang M."/>
            <person name="Zifcakova L."/>
            <person name="Wipf D."/>
            <person name="Zambonelli A."/>
            <person name="Paolocci F."/>
            <person name="Nowrousian M."/>
            <person name="Ottonello S."/>
            <person name="Baldrian P."/>
            <person name="Spatafora J.W."/>
            <person name="Henrissat B."/>
            <person name="Nagy L.G."/>
            <person name="Aury J.M."/>
            <person name="Wincker P."/>
            <person name="Grigoriev I.V."/>
            <person name="Bonfante P."/>
            <person name="Martin F.M."/>
        </authorList>
    </citation>
    <scope>NUCLEOTIDE SEQUENCE [LARGE SCALE GENOMIC DNA]</scope>
    <source>
        <strain evidence="2 3">CCBAS932</strain>
    </source>
</reference>
<feature type="region of interest" description="Disordered" evidence="1">
    <location>
        <begin position="191"/>
        <end position="224"/>
    </location>
</feature>
<keyword evidence="3" id="KW-1185">Reference proteome</keyword>
<feature type="compositionally biased region" description="Basic and acidic residues" evidence="1">
    <location>
        <begin position="29"/>
        <end position="39"/>
    </location>
</feature>
<evidence type="ECO:0000256" key="1">
    <source>
        <dbReference type="SAM" id="MobiDB-lite"/>
    </source>
</evidence>